<name>A0A401V1X0_9CELL</name>
<dbReference type="Gene3D" id="1.25.10.90">
    <property type="match status" value="1"/>
</dbReference>
<organism evidence="1 2">
    <name type="scientific">Cellulomonas algicola</name>
    <dbReference type="NCBI Taxonomy" id="2071633"/>
    <lineage>
        <taxon>Bacteria</taxon>
        <taxon>Bacillati</taxon>
        <taxon>Actinomycetota</taxon>
        <taxon>Actinomycetes</taxon>
        <taxon>Micrococcales</taxon>
        <taxon>Cellulomonadaceae</taxon>
        <taxon>Cellulomonas</taxon>
    </lineage>
</organism>
<dbReference type="OrthoDB" id="9775346at2"/>
<dbReference type="RefSeq" id="WP_160142902.1">
    <property type="nucleotide sequence ID" value="NZ_BHYL01000207.1"/>
</dbReference>
<dbReference type="Proteomes" id="UP000288246">
    <property type="component" value="Unassembled WGS sequence"/>
</dbReference>
<keyword evidence="2" id="KW-1185">Reference proteome</keyword>
<evidence type="ECO:0000313" key="1">
    <source>
        <dbReference type="EMBL" id="GCD20904.1"/>
    </source>
</evidence>
<proteinExistence type="predicted"/>
<accession>A0A401V1X0</accession>
<dbReference type="AlphaFoldDB" id="A0A401V1X0"/>
<dbReference type="EMBL" id="BHYL01000207">
    <property type="protein sequence ID" value="GCD20904.1"/>
    <property type="molecule type" value="Genomic_DNA"/>
</dbReference>
<evidence type="ECO:0000313" key="2">
    <source>
        <dbReference type="Proteomes" id="UP000288246"/>
    </source>
</evidence>
<dbReference type="InterPro" id="IPR016024">
    <property type="entry name" value="ARM-type_fold"/>
</dbReference>
<comment type="caution">
    <text evidence="1">The sequence shown here is derived from an EMBL/GenBank/DDBJ whole genome shotgun (WGS) entry which is preliminary data.</text>
</comment>
<reference evidence="1 2" key="1">
    <citation type="submission" date="2018-11" db="EMBL/GenBank/DDBJ databases">
        <title>Draft genome sequence of Cellulomonas takizawaensis strain TKZ-21.</title>
        <authorList>
            <person name="Yamamura H."/>
            <person name="Hayashi T."/>
            <person name="Hamada M."/>
            <person name="Serisawa Y."/>
            <person name="Matsuyama K."/>
            <person name="Nakagawa Y."/>
            <person name="Otoguro M."/>
            <person name="Yanagida F."/>
            <person name="Hayakawa M."/>
        </authorList>
    </citation>
    <scope>NUCLEOTIDE SEQUENCE [LARGE SCALE GENOMIC DNA]</scope>
    <source>
        <strain evidence="1 2">TKZ-21</strain>
    </source>
</reference>
<evidence type="ECO:0008006" key="3">
    <source>
        <dbReference type="Google" id="ProtNLM"/>
    </source>
</evidence>
<sequence length="250" mass="27614">MRTATDVVDELRRHADQREHAKTTRRMVGVPLSVVGVRMGTVFAVAKEHRALPLPEVAALLERDEYESRMVGVSVLDFRARAPRLDDDGRQALYDVWMDHLDRMVAWDLVDRSAPRVVGLHLRSRSRDPLFTLAASPDVMHRRAAVVASFALIRERDLDDPLAICGLLAGDRDPLVQSPIGTALREVGRVDAARRDAFLATHAAVISAAARRVARGSGEASVAGVDAFPTFPPVTRHTITFDDVMARRDD</sequence>
<dbReference type="InterPro" id="IPR014825">
    <property type="entry name" value="DNA_alkylation"/>
</dbReference>
<dbReference type="CDD" id="cd06561">
    <property type="entry name" value="AlkD_like"/>
    <property type="match status" value="1"/>
</dbReference>
<protein>
    <recommendedName>
        <fullName evidence="3">DNA alkylation repair enzyme</fullName>
    </recommendedName>
</protein>
<dbReference type="Pfam" id="PF08713">
    <property type="entry name" value="DNA_alkylation"/>
    <property type="match status" value="1"/>
</dbReference>
<gene>
    <name evidence="1" type="ORF">CTKZ_24660</name>
</gene>
<dbReference type="SUPFAM" id="SSF48371">
    <property type="entry name" value="ARM repeat"/>
    <property type="match status" value="1"/>
</dbReference>